<dbReference type="EMBL" id="VULT01000005">
    <property type="protein sequence ID" value="MSS16987.1"/>
    <property type="molecule type" value="Genomic_DNA"/>
</dbReference>
<evidence type="ECO:0000313" key="6">
    <source>
        <dbReference type="Proteomes" id="UP000483362"/>
    </source>
</evidence>
<protein>
    <submittedName>
        <fullName evidence="5">DUF4105 domain-containing protein</fullName>
    </submittedName>
</protein>
<feature type="chain" id="PRO_5027071755" evidence="2">
    <location>
        <begin position="27"/>
        <end position="416"/>
    </location>
</feature>
<dbReference type="InterPro" id="IPR057436">
    <property type="entry name" value="5TMH_Lnb"/>
</dbReference>
<name>A0A6L5XBH0_9BACT</name>
<feature type="domain" description="Lnb-like transmembrane" evidence="4">
    <location>
        <begin position="277"/>
        <end position="409"/>
    </location>
</feature>
<dbReference type="AlphaFoldDB" id="A0A6L5XBH0"/>
<feature type="transmembrane region" description="Helical" evidence="1">
    <location>
        <begin position="277"/>
        <end position="296"/>
    </location>
</feature>
<evidence type="ECO:0000256" key="2">
    <source>
        <dbReference type="SAM" id="SignalP"/>
    </source>
</evidence>
<evidence type="ECO:0000313" key="5">
    <source>
        <dbReference type="EMBL" id="MSS16987.1"/>
    </source>
</evidence>
<evidence type="ECO:0000259" key="3">
    <source>
        <dbReference type="Pfam" id="PF13387"/>
    </source>
</evidence>
<keyword evidence="1" id="KW-0472">Membrane</keyword>
<comment type="caution">
    <text evidence="5">The sequence shown here is derived from an EMBL/GenBank/DDBJ whole genome shotgun (WGS) entry which is preliminary data.</text>
</comment>
<keyword evidence="2" id="KW-0732">Signal</keyword>
<dbReference type="Proteomes" id="UP000483362">
    <property type="component" value="Unassembled WGS sequence"/>
</dbReference>
<reference evidence="5 6" key="1">
    <citation type="submission" date="2019-08" db="EMBL/GenBank/DDBJ databases">
        <title>In-depth cultivation of the pig gut microbiome towards novel bacterial diversity and tailored functional studies.</title>
        <authorList>
            <person name="Wylensek D."/>
            <person name="Hitch T.C.A."/>
            <person name="Clavel T."/>
        </authorList>
    </citation>
    <scope>NUCLEOTIDE SEQUENCE [LARGE SCALE GENOMIC DNA]</scope>
    <source>
        <strain evidence="5 6">Oil-RF-744-WCA-WT-10</strain>
    </source>
</reference>
<evidence type="ECO:0000259" key="4">
    <source>
        <dbReference type="Pfam" id="PF25221"/>
    </source>
</evidence>
<proteinExistence type="predicted"/>
<feature type="transmembrane region" description="Helical" evidence="1">
    <location>
        <begin position="363"/>
        <end position="382"/>
    </location>
</feature>
<keyword evidence="1" id="KW-1133">Transmembrane helix</keyword>
<dbReference type="Pfam" id="PF13387">
    <property type="entry name" value="Lnb_N"/>
    <property type="match status" value="1"/>
</dbReference>
<dbReference type="RefSeq" id="WP_154327608.1">
    <property type="nucleotide sequence ID" value="NZ_VULT01000005.1"/>
</dbReference>
<keyword evidence="6" id="KW-1185">Reference proteome</keyword>
<accession>A0A6L5XBH0</accession>
<gene>
    <name evidence="5" type="ORF">FYJ29_04305</name>
</gene>
<feature type="transmembrane region" description="Helical" evidence="1">
    <location>
        <begin position="338"/>
        <end position="356"/>
    </location>
</feature>
<dbReference type="Pfam" id="PF25221">
    <property type="entry name" value="5TMH_Lnb"/>
    <property type="match status" value="1"/>
</dbReference>
<dbReference type="InterPro" id="IPR025178">
    <property type="entry name" value="Lnb_N"/>
</dbReference>
<keyword evidence="1" id="KW-0812">Transmembrane</keyword>
<feature type="domain" description="Lnb N-terminal periplasmic" evidence="3">
    <location>
        <begin position="52"/>
        <end position="176"/>
    </location>
</feature>
<feature type="transmembrane region" description="Helical" evidence="1">
    <location>
        <begin position="308"/>
        <end position="326"/>
    </location>
</feature>
<evidence type="ECO:0000256" key="1">
    <source>
        <dbReference type="SAM" id="Phobius"/>
    </source>
</evidence>
<sequence length="416" mass="47505">MGRIDRNRLWAMWMLLLLVAAVPALAQRRDYKPIAVTWTHGLPVKPDSSNFVTASYVVASPGEKIYSRLGHATLRLECPSYKLDYCFTFETDVEPGDYLRFFAGQARGRIVAVPTGLFLAPYAREGRQVRQYELNLSLAEKRELWRMLDNDMVSDERRKFNFVTNNCTSISFSMVEDCLQGEHIDYVWPRVMSQDNGNGVRYLMRHSPWLSFISITLLGTESDKYWDNHSRVAPELVIDIERHSRIVAPDGRWRPVLTGEQRELLPLRHRLSAPSKASPGVVAACLLLVVLLATVLEWKPGWRRPAQVADAVLLGLQTAAGLLLLYMSTVASLFGTHWNWYIIPFNPVPLVVWLVCRRRRHYGRVYGFYTAVLVLFMLATPLSSQLDWQHQLVVAALAVRTASHAVAYRRRQGAHK</sequence>
<organism evidence="5 6">
    <name type="scientific">Sodaliphilus pleomorphus</name>
    <dbReference type="NCBI Taxonomy" id="2606626"/>
    <lineage>
        <taxon>Bacteria</taxon>
        <taxon>Pseudomonadati</taxon>
        <taxon>Bacteroidota</taxon>
        <taxon>Bacteroidia</taxon>
        <taxon>Bacteroidales</taxon>
        <taxon>Muribaculaceae</taxon>
        <taxon>Sodaliphilus</taxon>
    </lineage>
</organism>
<feature type="signal peptide" evidence="2">
    <location>
        <begin position="1"/>
        <end position="26"/>
    </location>
</feature>